<evidence type="ECO:0000313" key="3">
    <source>
        <dbReference type="Proteomes" id="UP000799302"/>
    </source>
</evidence>
<dbReference type="InterPro" id="IPR052898">
    <property type="entry name" value="ACAD10-like"/>
</dbReference>
<dbReference type="InterPro" id="IPR041726">
    <property type="entry name" value="ACAD10_11_N"/>
</dbReference>
<dbReference type="InterPro" id="IPR011009">
    <property type="entry name" value="Kinase-like_dom_sf"/>
</dbReference>
<evidence type="ECO:0000313" key="2">
    <source>
        <dbReference type="EMBL" id="KAF2669345.1"/>
    </source>
</evidence>
<reference evidence="2" key="1">
    <citation type="journal article" date="2020" name="Stud. Mycol.">
        <title>101 Dothideomycetes genomes: a test case for predicting lifestyles and emergence of pathogens.</title>
        <authorList>
            <person name="Haridas S."/>
            <person name="Albert R."/>
            <person name="Binder M."/>
            <person name="Bloem J."/>
            <person name="Labutti K."/>
            <person name="Salamov A."/>
            <person name="Andreopoulos B."/>
            <person name="Baker S."/>
            <person name="Barry K."/>
            <person name="Bills G."/>
            <person name="Bluhm B."/>
            <person name="Cannon C."/>
            <person name="Castanera R."/>
            <person name="Culley D."/>
            <person name="Daum C."/>
            <person name="Ezra D."/>
            <person name="Gonzalez J."/>
            <person name="Henrissat B."/>
            <person name="Kuo A."/>
            <person name="Liang C."/>
            <person name="Lipzen A."/>
            <person name="Lutzoni F."/>
            <person name="Magnuson J."/>
            <person name="Mondo S."/>
            <person name="Nolan M."/>
            <person name="Ohm R."/>
            <person name="Pangilinan J."/>
            <person name="Park H.-J."/>
            <person name="Ramirez L."/>
            <person name="Alfaro M."/>
            <person name="Sun H."/>
            <person name="Tritt A."/>
            <person name="Yoshinaga Y."/>
            <person name="Zwiers L.-H."/>
            <person name="Turgeon B."/>
            <person name="Goodwin S."/>
            <person name="Spatafora J."/>
            <person name="Crous P."/>
            <person name="Grigoriev I."/>
        </authorList>
    </citation>
    <scope>NUCLEOTIDE SEQUENCE</scope>
    <source>
        <strain evidence="2">CBS 115976</strain>
    </source>
</reference>
<accession>A0A6A6UAS1</accession>
<gene>
    <name evidence="2" type="ORF">BT63DRAFT_446925</name>
</gene>
<sequence>MAGPIRQPIDLKKLEKYLNKNVPEIKTPLDIKQFGFGQSNPTYLLTATDGKKYVLRKKPPGKLISQTAHKVDREYRIIHALRNTDVPVPKAYCLCMDDSIVGSAFYVMEFLDGRIFEEPQIDNVSPEERNALWRAAIDTLAKLHSVNPKSVGLEKFGKPTGFYDRQIATFTTLGNNQGAVKDVESGELVGPIPHMQDFVTFFKNKKSQPKDRTSLVHGDFKIDNLVFHKTEPRVIGILDWEIATIGHPLSDLSCLLEPYTISARTKEQRRNSRKAFTPPHLLAGLPTREECIELYAASAGWDPRKDIPWGTAFAMFRNCIIFQGIAARYATRQASSAQAKEVGQEVYPVAEICRGLVEEARVLQLRSGCLRL</sequence>
<dbReference type="AlphaFoldDB" id="A0A6A6UAS1"/>
<dbReference type="SUPFAM" id="SSF56112">
    <property type="entry name" value="Protein kinase-like (PK-like)"/>
    <property type="match status" value="1"/>
</dbReference>
<dbReference type="EMBL" id="MU004235">
    <property type="protein sequence ID" value="KAF2669345.1"/>
    <property type="molecule type" value="Genomic_DNA"/>
</dbReference>
<evidence type="ECO:0000259" key="1">
    <source>
        <dbReference type="Pfam" id="PF01636"/>
    </source>
</evidence>
<keyword evidence="3" id="KW-1185">Reference proteome</keyword>
<dbReference type="Proteomes" id="UP000799302">
    <property type="component" value="Unassembled WGS sequence"/>
</dbReference>
<proteinExistence type="predicted"/>
<organism evidence="2 3">
    <name type="scientific">Microthyrium microscopicum</name>
    <dbReference type="NCBI Taxonomy" id="703497"/>
    <lineage>
        <taxon>Eukaryota</taxon>
        <taxon>Fungi</taxon>
        <taxon>Dikarya</taxon>
        <taxon>Ascomycota</taxon>
        <taxon>Pezizomycotina</taxon>
        <taxon>Dothideomycetes</taxon>
        <taxon>Dothideomycetes incertae sedis</taxon>
        <taxon>Microthyriales</taxon>
        <taxon>Microthyriaceae</taxon>
        <taxon>Microthyrium</taxon>
    </lineage>
</organism>
<dbReference type="OrthoDB" id="191037at2759"/>
<dbReference type="Gene3D" id="3.90.1200.10">
    <property type="match status" value="1"/>
</dbReference>
<dbReference type="Gene3D" id="3.30.200.20">
    <property type="entry name" value="Phosphorylase Kinase, domain 1"/>
    <property type="match status" value="1"/>
</dbReference>
<protein>
    <submittedName>
        <fullName evidence="2">Aminoglycoside phosphotransferas-like protein</fullName>
    </submittedName>
</protein>
<dbReference type="InterPro" id="IPR002575">
    <property type="entry name" value="Aminoglycoside_PTrfase"/>
</dbReference>
<dbReference type="PANTHER" id="PTHR47829:SF1">
    <property type="entry name" value="HAD FAMILY PHOSPHATASE"/>
    <property type="match status" value="1"/>
</dbReference>
<dbReference type="CDD" id="cd05154">
    <property type="entry name" value="ACAD10_11_N-like"/>
    <property type="match status" value="1"/>
</dbReference>
<name>A0A6A6UAS1_9PEZI</name>
<feature type="domain" description="Aminoglycoside phosphotransferase" evidence="1">
    <location>
        <begin position="30"/>
        <end position="263"/>
    </location>
</feature>
<dbReference type="Pfam" id="PF01636">
    <property type="entry name" value="APH"/>
    <property type="match status" value="1"/>
</dbReference>
<dbReference type="PANTHER" id="PTHR47829">
    <property type="entry name" value="HYDROLASE, PUTATIVE (AFU_ORTHOLOGUE AFUA_1G12880)-RELATED"/>
    <property type="match status" value="1"/>
</dbReference>